<organism evidence="1 2">
    <name type="scientific">Mycoplasma haemofelis (strain Langford 1)</name>
    <name type="common">Haemobartonella felis</name>
    <dbReference type="NCBI Taxonomy" id="941640"/>
    <lineage>
        <taxon>Bacteria</taxon>
        <taxon>Bacillati</taxon>
        <taxon>Mycoplasmatota</taxon>
        <taxon>Mollicutes</taxon>
        <taxon>Mycoplasmataceae</taxon>
        <taxon>Mycoplasma</taxon>
    </lineage>
</organism>
<dbReference type="OrthoDB" id="9815750at2"/>
<gene>
    <name evidence="1" type="ordered locus">HF1_08420</name>
</gene>
<dbReference type="AlphaFoldDB" id="E8ZI79"/>
<accession>E8ZI79</accession>
<reference evidence="1 2" key="1">
    <citation type="journal article" date="2011" name="J. Bacteriol.">
        <title>Complete genome sequence of Mycoplasma haemofelis, a hemotropic mycoplasma.</title>
        <authorList>
            <person name="Barker E.N."/>
            <person name="Helps C.R."/>
            <person name="Peters I.R."/>
            <person name="Darby A.C."/>
            <person name="Radford A.D."/>
            <person name="Tasker S."/>
        </authorList>
    </citation>
    <scope>NUCLEOTIDE SEQUENCE [LARGE SCALE GENOMIC DNA]</scope>
    <source>
        <strain evidence="1 2">Langford 1</strain>
    </source>
</reference>
<evidence type="ECO:0000313" key="2">
    <source>
        <dbReference type="Proteomes" id="UP000008637"/>
    </source>
</evidence>
<name>E8ZI79_MYCHL</name>
<dbReference type="EMBL" id="FR773153">
    <property type="protein sequence ID" value="CBY92850.1"/>
    <property type="molecule type" value="Genomic_DNA"/>
</dbReference>
<sequence length="205" mass="22815">MSKFALPLMGLGGAAGGYMIFGKGDKAPEEESFRSRYSHAILQDNDGLWATKLTTLKGEGSPVHQKLIDAKAKAADAEQQAKSLLIEGCREIYDSKLSGSLHENDFKSYCSRTIKDGIQGTWITESHTVTGSNTNKWNQKLTSLKDHNEESGKVLDSKLKELKGQLSGGASSTNWDDTKRNVTLHKRRYLWEKQIPEFWIPNLIA</sequence>
<dbReference type="KEGG" id="mha:HF1_08420"/>
<dbReference type="Proteomes" id="UP000008637">
    <property type="component" value="Chromosome"/>
</dbReference>
<proteinExistence type="predicted"/>
<dbReference type="HOGENOM" id="CLU_096783_0_0_14"/>
<evidence type="ECO:0000313" key="1">
    <source>
        <dbReference type="EMBL" id="CBY92850.1"/>
    </source>
</evidence>
<keyword evidence="2" id="KW-1185">Reference proteome</keyword>
<protein>
    <submittedName>
        <fullName evidence="1">Uncharacterized protein</fullName>
    </submittedName>
</protein>